<protein>
    <submittedName>
        <fullName evidence="1">Uncharacterized protein</fullName>
    </submittedName>
</protein>
<name>A0A0F9NFC5_9ZZZZ</name>
<comment type="caution">
    <text evidence="1">The sequence shown here is derived from an EMBL/GenBank/DDBJ whole genome shotgun (WGS) entry which is preliminary data.</text>
</comment>
<organism evidence="1">
    <name type="scientific">marine sediment metagenome</name>
    <dbReference type="NCBI Taxonomy" id="412755"/>
    <lineage>
        <taxon>unclassified sequences</taxon>
        <taxon>metagenomes</taxon>
        <taxon>ecological metagenomes</taxon>
    </lineage>
</organism>
<sequence>MCCAPLINPLALAIFEKFIEIAVLVEAADGEMIPYDPFPKANYWAVDDIPVVAIEGFKIIQQAMGMILKIKRKKTETKYKHTMSVRGK</sequence>
<dbReference type="EMBL" id="LAZR01004218">
    <property type="protein sequence ID" value="KKN10682.1"/>
    <property type="molecule type" value="Genomic_DNA"/>
</dbReference>
<dbReference type="AlphaFoldDB" id="A0A0F9NFC5"/>
<evidence type="ECO:0000313" key="1">
    <source>
        <dbReference type="EMBL" id="KKN10682.1"/>
    </source>
</evidence>
<accession>A0A0F9NFC5</accession>
<proteinExistence type="predicted"/>
<gene>
    <name evidence="1" type="ORF">LCGC14_1034040</name>
</gene>
<reference evidence="1" key="1">
    <citation type="journal article" date="2015" name="Nature">
        <title>Complex archaea that bridge the gap between prokaryotes and eukaryotes.</title>
        <authorList>
            <person name="Spang A."/>
            <person name="Saw J.H."/>
            <person name="Jorgensen S.L."/>
            <person name="Zaremba-Niedzwiedzka K."/>
            <person name="Martijn J."/>
            <person name="Lind A.E."/>
            <person name="van Eijk R."/>
            <person name="Schleper C."/>
            <person name="Guy L."/>
            <person name="Ettema T.J."/>
        </authorList>
    </citation>
    <scope>NUCLEOTIDE SEQUENCE</scope>
</reference>